<evidence type="ECO:0000313" key="2">
    <source>
        <dbReference type="WBParaSite" id="PS1159_v2.g14703.t1"/>
    </source>
</evidence>
<proteinExistence type="predicted"/>
<accession>A0AC35F824</accession>
<dbReference type="Proteomes" id="UP000887580">
    <property type="component" value="Unplaced"/>
</dbReference>
<organism evidence="1 2">
    <name type="scientific">Panagrolaimus sp. PS1159</name>
    <dbReference type="NCBI Taxonomy" id="55785"/>
    <lineage>
        <taxon>Eukaryota</taxon>
        <taxon>Metazoa</taxon>
        <taxon>Ecdysozoa</taxon>
        <taxon>Nematoda</taxon>
        <taxon>Chromadorea</taxon>
        <taxon>Rhabditida</taxon>
        <taxon>Tylenchina</taxon>
        <taxon>Panagrolaimomorpha</taxon>
        <taxon>Panagrolaimoidea</taxon>
        <taxon>Panagrolaimidae</taxon>
        <taxon>Panagrolaimus</taxon>
    </lineage>
</organism>
<reference evidence="2" key="1">
    <citation type="submission" date="2022-11" db="UniProtKB">
        <authorList>
            <consortium name="WormBaseParasite"/>
        </authorList>
    </citation>
    <scope>IDENTIFICATION</scope>
</reference>
<evidence type="ECO:0000313" key="1">
    <source>
        <dbReference type="Proteomes" id="UP000887580"/>
    </source>
</evidence>
<dbReference type="WBParaSite" id="PS1159_v2.g14703.t1">
    <property type="protein sequence ID" value="PS1159_v2.g14703.t1"/>
    <property type="gene ID" value="PS1159_v2.g14703"/>
</dbReference>
<name>A0AC35F824_9BILA</name>
<protein>
    <submittedName>
        <fullName evidence="2">Methyltransferase small domain-containing protein</fullName>
    </submittedName>
</protein>
<sequence>MTESDVSQYKASQQLLNPNKALNYYPKGYTKTKMAPKEKHVRMELSRIQDFINPKADREQYMTSIEVAIQWLNLVNTEIGIEGKIVADLGCGTGMLSCGLLVFGAKQVYGFEVDSDALEQATESIDDEDLFIPVNVDVEKIDIEKYPKFDIVLSNPPFGTKENPHIDFAFIDKGCKLLAPGGVLYTLHKTSCVDAVIKKGISQIQRVSASKDAKIKWELLNTYRHHKKKSVDIDVTLVSWHISSS</sequence>